<protein>
    <submittedName>
        <fullName evidence="1">Uncharacterized protein</fullName>
    </submittedName>
</protein>
<organism evidence="1 2">
    <name type="scientific">Gossypium arboreum</name>
    <name type="common">Tree cotton</name>
    <name type="synonym">Gossypium nanking</name>
    <dbReference type="NCBI Taxonomy" id="29729"/>
    <lineage>
        <taxon>Eukaryota</taxon>
        <taxon>Viridiplantae</taxon>
        <taxon>Streptophyta</taxon>
        <taxon>Embryophyta</taxon>
        <taxon>Tracheophyta</taxon>
        <taxon>Spermatophyta</taxon>
        <taxon>Magnoliopsida</taxon>
        <taxon>eudicotyledons</taxon>
        <taxon>Gunneridae</taxon>
        <taxon>Pentapetalae</taxon>
        <taxon>rosids</taxon>
        <taxon>malvids</taxon>
        <taxon>Malvales</taxon>
        <taxon>Malvaceae</taxon>
        <taxon>Malvoideae</taxon>
        <taxon>Gossypium</taxon>
    </lineage>
</organism>
<gene>
    <name evidence="1" type="ORF">F383_01566</name>
</gene>
<sequence>MKMNAADCRCISEKPLIDYGDRFSC</sequence>
<comment type="caution">
    <text evidence="1">The sequence shown here is derived from an EMBL/GenBank/DDBJ whole genome shotgun (WGS) entry which is preliminary data.</text>
</comment>
<evidence type="ECO:0000313" key="1">
    <source>
        <dbReference type="EMBL" id="KHG05395.1"/>
    </source>
</evidence>
<dbReference type="EMBL" id="JRRC01429297">
    <property type="protein sequence ID" value="KHG05395.1"/>
    <property type="molecule type" value="Genomic_DNA"/>
</dbReference>
<reference evidence="2" key="1">
    <citation type="submission" date="2014-09" db="EMBL/GenBank/DDBJ databases">
        <authorList>
            <person name="Mudge J."/>
            <person name="Ramaraj T."/>
            <person name="Lindquist I.E."/>
            <person name="Bharti A.K."/>
            <person name="Sundararajan A."/>
            <person name="Cameron C.T."/>
            <person name="Woodward J.E."/>
            <person name="May G.D."/>
            <person name="Brubaker C."/>
            <person name="Broadhvest J."/>
            <person name="Wilkins T.A."/>
        </authorList>
    </citation>
    <scope>NUCLEOTIDE SEQUENCE</scope>
    <source>
        <strain evidence="2">cv. AKA8401</strain>
    </source>
</reference>
<dbReference type="Proteomes" id="UP000032142">
    <property type="component" value="Unassembled WGS sequence"/>
</dbReference>
<accession>A0A0B0MXB6</accession>
<dbReference type="AlphaFoldDB" id="A0A0B0MXB6"/>
<evidence type="ECO:0000313" key="2">
    <source>
        <dbReference type="Proteomes" id="UP000032142"/>
    </source>
</evidence>
<keyword evidence="2" id="KW-1185">Reference proteome</keyword>
<name>A0A0B0MXB6_GOSAR</name>
<proteinExistence type="predicted"/>